<keyword evidence="3" id="KW-1185">Reference proteome</keyword>
<dbReference type="RefSeq" id="XP_003385853.1">
    <property type="nucleotide sequence ID" value="XM_003385805.3"/>
</dbReference>
<protein>
    <submittedName>
        <fullName evidence="2">Uncharacterized protein</fullName>
    </submittedName>
</protein>
<evidence type="ECO:0000313" key="3">
    <source>
        <dbReference type="Proteomes" id="UP000007879"/>
    </source>
</evidence>
<feature type="region of interest" description="Disordered" evidence="1">
    <location>
        <begin position="97"/>
        <end position="125"/>
    </location>
</feature>
<dbReference type="Proteomes" id="UP000007879">
    <property type="component" value="Unassembled WGS sequence"/>
</dbReference>
<dbReference type="EnsemblMetazoa" id="XM_003385805.3">
    <property type="protein sequence ID" value="XP_003385853.1"/>
    <property type="gene ID" value="LOC100634684"/>
</dbReference>
<sequence length="125" mass="12748">MPIGKISSTAGKGADYSAGAQGIQHATGQSGGKAEAGYQKSSATHSYGAGAVNEEAKLQTPKVKENLGYAKSELAGQSNYGAGAVGVELATNAPKIKHEGLGQVDKKQEMVHDKKGSVDMGDDDQ</sequence>
<dbReference type="KEGG" id="aqu:100634684"/>
<dbReference type="GeneID" id="100634684"/>
<dbReference type="AlphaFoldDB" id="A0AAN0IDD6"/>
<feature type="compositionally biased region" description="Basic and acidic residues" evidence="1">
    <location>
        <begin position="97"/>
        <end position="117"/>
    </location>
</feature>
<feature type="compositionally biased region" description="Polar residues" evidence="1">
    <location>
        <begin position="1"/>
        <end position="10"/>
    </location>
</feature>
<proteinExistence type="predicted"/>
<evidence type="ECO:0000313" key="2">
    <source>
        <dbReference type="EnsemblMetazoa" id="XP_003385853.1"/>
    </source>
</evidence>
<evidence type="ECO:0000256" key="1">
    <source>
        <dbReference type="SAM" id="MobiDB-lite"/>
    </source>
</evidence>
<name>A0AAN0IDD6_AMPQE</name>
<reference evidence="3" key="1">
    <citation type="journal article" date="2010" name="Nature">
        <title>The Amphimedon queenslandica genome and the evolution of animal complexity.</title>
        <authorList>
            <person name="Srivastava M."/>
            <person name="Simakov O."/>
            <person name="Chapman J."/>
            <person name="Fahey B."/>
            <person name="Gauthier M.E."/>
            <person name="Mitros T."/>
            <person name="Richards G.S."/>
            <person name="Conaco C."/>
            <person name="Dacre M."/>
            <person name="Hellsten U."/>
            <person name="Larroux C."/>
            <person name="Putnam N.H."/>
            <person name="Stanke M."/>
            <person name="Adamska M."/>
            <person name="Darling A."/>
            <person name="Degnan S.M."/>
            <person name="Oakley T.H."/>
            <person name="Plachetzki D.C."/>
            <person name="Zhai Y."/>
            <person name="Adamski M."/>
            <person name="Calcino A."/>
            <person name="Cummins S.F."/>
            <person name="Goodstein D.M."/>
            <person name="Harris C."/>
            <person name="Jackson D.J."/>
            <person name="Leys S.P."/>
            <person name="Shu S."/>
            <person name="Woodcroft B.J."/>
            <person name="Vervoort M."/>
            <person name="Kosik K.S."/>
            <person name="Manning G."/>
            <person name="Degnan B.M."/>
            <person name="Rokhsar D.S."/>
        </authorList>
    </citation>
    <scope>NUCLEOTIDE SEQUENCE [LARGE SCALE GENOMIC DNA]</scope>
</reference>
<reference evidence="2" key="2">
    <citation type="submission" date="2024-06" db="UniProtKB">
        <authorList>
            <consortium name="EnsemblMetazoa"/>
        </authorList>
    </citation>
    <scope>IDENTIFICATION</scope>
</reference>
<accession>A0AAN0IDD6</accession>
<organism evidence="2 3">
    <name type="scientific">Amphimedon queenslandica</name>
    <name type="common">Sponge</name>
    <dbReference type="NCBI Taxonomy" id="400682"/>
    <lineage>
        <taxon>Eukaryota</taxon>
        <taxon>Metazoa</taxon>
        <taxon>Porifera</taxon>
        <taxon>Demospongiae</taxon>
        <taxon>Heteroscleromorpha</taxon>
        <taxon>Haplosclerida</taxon>
        <taxon>Niphatidae</taxon>
        <taxon>Amphimedon</taxon>
    </lineage>
</organism>
<feature type="region of interest" description="Disordered" evidence="1">
    <location>
        <begin position="1"/>
        <end position="45"/>
    </location>
</feature>